<evidence type="ECO:0000313" key="4">
    <source>
        <dbReference type="Proteomes" id="UP000663444"/>
    </source>
</evidence>
<dbReference type="EMBL" id="CP064781">
    <property type="protein sequence ID" value="QRJ64612.1"/>
    <property type="molecule type" value="Genomic_DNA"/>
</dbReference>
<sequence length="52" mass="5727">MEWLSQNWFFVLILAVFVGMHLFGHGGCGGGHGRHGKNDDKSGPRQTGGHRH</sequence>
<dbReference type="AlphaFoldDB" id="A0A974SQK2"/>
<proteinExistence type="predicted"/>
<keyword evidence="2" id="KW-0812">Transmembrane</keyword>
<evidence type="ECO:0000313" key="3">
    <source>
        <dbReference type="EMBL" id="QRJ64612.1"/>
    </source>
</evidence>
<keyword evidence="2" id="KW-1133">Transmembrane helix</keyword>
<reference evidence="3" key="1">
    <citation type="submission" date="2020-11" db="EMBL/GenBank/DDBJ databases">
        <title>Azospira restricta DSM 18626 genome sequence.</title>
        <authorList>
            <person name="Moe W.M."/>
        </authorList>
    </citation>
    <scope>NUCLEOTIDE SEQUENCE</scope>
    <source>
        <strain evidence="3">DSM 18626</strain>
    </source>
</reference>
<organism evidence="3 4">
    <name type="scientific">Azospira restricta</name>
    <dbReference type="NCBI Taxonomy" id="404405"/>
    <lineage>
        <taxon>Bacteria</taxon>
        <taxon>Pseudomonadati</taxon>
        <taxon>Pseudomonadota</taxon>
        <taxon>Betaproteobacteria</taxon>
        <taxon>Rhodocyclales</taxon>
        <taxon>Rhodocyclaceae</taxon>
        <taxon>Azospira</taxon>
    </lineage>
</organism>
<evidence type="ECO:0000256" key="2">
    <source>
        <dbReference type="SAM" id="Phobius"/>
    </source>
</evidence>
<feature type="transmembrane region" description="Helical" evidence="2">
    <location>
        <begin position="6"/>
        <end position="24"/>
    </location>
</feature>
<evidence type="ECO:0000256" key="1">
    <source>
        <dbReference type="SAM" id="MobiDB-lite"/>
    </source>
</evidence>
<dbReference type="KEGG" id="ares:IWH25_04465"/>
<gene>
    <name evidence="3" type="ORF">IWH25_04465</name>
</gene>
<keyword evidence="2" id="KW-0472">Membrane</keyword>
<dbReference type="RefSeq" id="WP_203388155.1">
    <property type="nucleotide sequence ID" value="NZ_CP064781.1"/>
</dbReference>
<feature type="region of interest" description="Disordered" evidence="1">
    <location>
        <begin position="29"/>
        <end position="52"/>
    </location>
</feature>
<keyword evidence="4" id="KW-1185">Reference proteome</keyword>
<accession>A0A974SQK2</accession>
<dbReference type="Proteomes" id="UP000663444">
    <property type="component" value="Chromosome"/>
</dbReference>
<name>A0A974SQK2_9RHOO</name>
<protein>
    <submittedName>
        <fullName evidence="3">DUF2933 domain-containing protein</fullName>
    </submittedName>
</protein>